<dbReference type="AlphaFoldDB" id="A0A914MFJ8"/>
<organism evidence="2 3">
    <name type="scientific">Meloidogyne incognita</name>
    <name type="common">Southern root-knot nematode worm</name>
    <name type="synonym">Oxyuris incognita</name>
    <dbReference type="NCBI Taxonomy" id="6306"/>
    <lineage>
        <taxon>Eukaryota</taxon>
        <taxon>Metazoa</taxon>
        <taxon>Ecdysozoa</taxon>
        <taxon>Nematoda</taxon>
        <taxon>Chromadorea</taxon>
        <taxon>Rhabditida</taxon>
        <taxon>Tylenchina</taxon>
        <taxon>Tylenchomorpha</taxon>
        <taxon>Tylenchoidea</taxon>
        <taxon>Meloidogynidae</taxon>
        <taxon>Meloidogyninae</taxon>
        <taxon>Meloidogyne</taxon>
        <taxon>Meloidogyne incognita group</taxon>
    </lineage>
</organism>
<evidence type="ECO:0000313" key="3">
    <source>
        <dbReference type="WBParaSite" id="Minc3s01405g23540"/>
    </source>
</evidence>
<dbReference type="WBParaSite" id="Minc3s01405g23540">
    <property type="protein sequence ID" value="Minc3s01405g23540"/>
    <property type="gene ID" value="Minc3s01405g23540"/>
</dbReference>
<sequence>MPNNYCNSLNGLITSFIQLFNILAILNSIPQTIAISYRCEGDQVLVVQSFGNDTIRMHCQRLNVCGDVDVHCHYEKNQPACGGKANFVAHVDQPTPLAPVSHTCCEAIPPFEEKMNEIPSHEGNDCFIYELPDPNAPPPEEGEQNNKKEEEEEENEHFTLLNSIDQLPGHINPEGYHYRMRLFLLRYKSPPALLVKGIRRLREGYRVTICRPRCRRVIIEEDERQEKEEENNNLEKWITQKLSGIESQKKIPKTLIKNSSEKIIKGKLTIVDGGVLAPDKQTKIIENETNNMTRTSININYNCRKSFKLYRNPHFYKFFL</sequence>
<feature type="region of interest" description="Disordered" evidence="1">
    <location>
        <begin position="130"/>
        <end position="155"/>
    </location>
</feature>
<protein>
    <submittedName>
        <fullName evidence="3">Uncharacterized protein</fullName>
    </submittedName>
</protein>
<name>A0A914MFJ8_MELIC</name>
<proteinExistence type="predicted"/>
<keyword evidence="2" id="KW-1185">Reference proteome</keyword>
<accession>A0A914MFJ8</accession>
<reference evidence="3" key="1">
    <citation type="submission" date="2022-11" db="UniProtKB">
        <authorList>
            <consortium name="WormBaseParasite"/>
        </authorList>
    </citation>
    <scope>IDENTIFICATION</scope>
</reference>
<evidence type="ECO:0000256" key="1">
    <source>
        <dbReference type="SAM" id="MobiDB-lite"/>
    </source>
</evidence>
<dbReference type="Proteomes" id="UP000887563">
    <property type="component" value="Unplaced"/>
</dbReference>
<evidence type="ECO:0000313" key="2">
    <source>
        <dbReference type="Proteomes" id="UP000887563"/>
    </source>
</evidence>